<dbReference type="InterPro" id="IPR035901">
    <property type="entry name" value="GIY-YIG_endonuc_sf"/>
</dbReference>
<dbReference type="RefSeq" id="WP_369453892.1">
    <property type="nucleotide sequence ID" value="NZ_JBGCUO010000001.1"/>
</dbReference>
<sequence>MAHTEPGSWYVYMLKCSDGSLYTGITRDLERRVHEHNHTAAGARYTRARRPVSLVFSQQQASRGDAARREAAIKKLPRQAKQALLGANAEQE</sequence>
<gene>
    <name evidence="3" type="ORF">AB5I84_00620</name>
</gene>
<proteinExistence type="inferred from homology"/>
<dbReference type="EMBL" id="JBGCUO010000001">
    <property type="protein sequence ID" value="MEY1660646.1"/>
    <property type="molecule type" value="Genomic_DNA"/>
</dbReference>
<dbReference type="Gene3D" id="3.40.1440.10">
    <property type="entry name" value="GIY-YIG endonuclease"/>
    <property type="match status" value="1"/>
</dbReference>
<dbReference type="Proteomes" id="UP001562065">
    <property type="component" value="Unassembled WGS sequence"/>
</dbReference>
<comment type="similarity">
    <text evidence="1">Belongs to the UPF0213 family.</text>
</comment>
<dbReference type="PROSITE" id="PS50164">
    <property type="entry name" value="GIY_YIG"/>
    <property type="match status" value="1"/>
</dbReference>
<evidence type="ECO:0000313" key="3">
    <source>
        <dbReference type="EMBL" id="MEY1660646.1"/>
    </source>
</evidence>
<accession>A0ABV4AFX5</accession>
<dbReference type="PANTHER" id="PTHR34477">
    <property type="entry name" value="UPF0213 PROTEIN YHBQ"/>
    <property type="match status" value="1"/>
</dbReference>
<dbReference type="PANTHER" id="PTHR34477:SF1">
    <property type="entry name" value="UPF0213 PROTEIN YHBQ"/>
    <property type="match status" value="1"/>
</dbReference>
<evidence type="ECO:0000259" key="2">
    <source>
        <dbReference type="PROSITE" id="PS50164"/>
    </source>
</evidence>
<dbReference type="InterPro" id="IPR000305">
    <property type="entry name" value="GIY-YIG_endonuc"/>
</dbReference>
<organism evidence="3 4">
    <name type="scientific">Isoalcanivorax beigongshangi</name>
    <dbReference type="NCBI Taxonomy" id="3238810"/>
    <lineage>
        <taxon>Bacteria</taxon>
        <taxon>Pseudomonadati</taxon>
        <taxon>Pseudomonadota</taxon>
        <taxon>Gammaproteobacteria</taxon>
        <taxon>Oceanospirillales</taxon>
        <taxon>Alcanivoracaceae</taxon>
        <taxon>Isoalcanivorax</taxon>
    </lineage>
</organism>
<comment type="caution">
    <text evidence="3">The sequence shown here is derived from an EMBL/GenBank/DDBJ whole genome shotgun (WGS) entry which is preliminary data.</text>
</comment>
<dbReference type="CDD" id="cd10456">
    <property type="entry name" value="GIY-YIG_UPF0213"/>
    <property type="match status" value="1"/>
</dbReference>
<name>A0ABV4AFX5_9GAMM</name>
<evidence type="ECO:0000313" key="4">
    <source>
        <dbReference type="Proteomes" id="UP001562065"/>
    </source>
</evidence>
<feature type="domain" description="GIY-YIG" evidence="2">
    <location>
        <begin position="7"/>
        <end position="84"/>
    </location>
</feature>
<protein>
    <submittedName>
        <fullName evidence="3">GIY-YIG nuclease family protein</fullName>
    </submittedName>
</protein>
<dbReference type="Pfam" id="PF01541">
    <property type="entry name" value="GIY-YIG"/>
    <property type="match status" value="1"/>
</dbReference>
<dbReference type="SUPFAM" id="SSF82771">
    <property type="entry name" value="GIY-YIG endonuclease"/>
    <property type="match status" value="1"/>
</dbReference>
<dbReference type="InterPro" id="IPR050190">
    <property type="entry name" value="UPF0213_domain"/>
</dbReference>
<evidence type="ECO:0000256" key="1">
    <source>
        <dbReference type="ARBA" id="ARBA00007435"/>
    </source>
</evidence>
<reference evidence="3 4" key="1">
    <citation type="submission" date="2024-07" db="EMBL/GenBank/DDBJ databases">
        <authorList>
            <person name="Ren Q."/>
        </authorList>
    </citation>
    <scope>NUCLEOTIDE SEQUENCE [LARGE SCALE GENOMIC DNA]</scope>
    <source>
        <strain evidence="3 4">REN37</strain>
    </source>
</reference>
<keyword evidence="4" id="KW-1185">Reference proteome</keyword>